<comment type="caution">
    <text evidence="1">The sequence shown here is derived from an EMBL/GenBank/DDBJ whole genome shotgun (WGS) entry which is preliminary data.</text>
</comment>
<dbReference type="Proteomes" id="UP001150603">
    <property type="component" value="Unassembled WGS sequence"/>
</dbReference>
<protein>
    <submittedName>
        <fullName evidence="1">Uncharacterized protein</fullName>
    </submittedName>
</protein>
<proteinExistence type="predicted"/>
<sequence length="176" mass="19172">MLHELAAPRKDAAPRAVAALYDALASTYAVHRLPAGKHKLVMAESPAFVKFADMELTSGDLSVALPAWLCRTTVRLLDVAMPETPEEAGLLRRTDAQTSLAYSRPSVSVPAPSPRVHLARKTSSACESDKKAVKQKSFQRLRTKLHADAAEPNSPPSPPMKPRWVASLLGSRRRKT</sequence>
<organism evidence="1 2">
    <name type="scientific">Linderina macrospora</name>
    <dbReference type="NCBI Taxonomy" id="4868"/>
    <lineage>
        <taxon>Eukaryota</taxon>
        <taxon>Fungi</taxon>
        <taxon>Fungi incertae sedis</taxon>
        <taxon>Zoopagomycota</taxon>
        <taxon>Kickxellomycotina</taxon>
        <taxon>Kickxellomycetes</taxon>
        <taxon>Kickxellales</taxon>
        <taxon>Kickxellaceae</taxon>
        <taxon>Linderina</taxon>
    </lineage>
</organism>
<reference evidence="1" key="1">
    <citation type="submission" date="2022-07" db="EMBL/GenBank/DDBJ databases">
        <title>Phylogenomic reconstructions and comparative analyses of Kickxellomycotina fungi.</title>
        <authorList>
            <person name="Reynolds N.K."/>
            <person name="Stajich J.E."/>
            <person name="Barry K."/>
            <person name="Grigoriev I.V."/>
            <person name="Crous P."/>
            <person name="Smith M.E."/>
        </authorList>
    </citation>
    <scope>NUCLEOTIDE SEQUENCE</scope>
    <source>
        <strain evidence="1">NRRL 5244</strain>
    </source>
</reference>
<keyword evidence="2" id="KW-1185">Reference proteome</keyword>
<name>A0ACC1J603_9FUNG</name>
<evidence type="ECO:0000313" key="2">
    <source>
        <dbReference type="Proteomes" id="UP001150603"/>
    </source>
</evidence>
<evidence type="ECO:0000313" key="1">
    <source>
        <dbReference type="EMBL" id="KAJ1938947.1"/>
    </source>
</evidence>
<accession>A0ACC1J603</accession>
<dbReference type="EMBL" id="JANBPW010003005">
    <property type="protein sequence ID" value="KAJ1938947.1"/>
    <property type="molecule type" value="Genomic_DNA"/>
</dbReference>
<gene>
    <name evidence="1" type="ORF">FBU59_004284</name>
</gene>